<dbReference type="GO" id="GO:0032153">
    <property type="term" value="C:cell division site"/>
    <property type="evidence" value="ECO:0007669"/>
    <property type="project" value="TreeGrafter"/>
</dbReference>
<feature type="transmembrane region" description="Helical" evidence="6">
    <location>
        <begin position="246"/>
        <end position="268"/>
    </location>
</feature>
<evidence type="ECO:0000256" key="4">
    <source>
        <dbReference type="ARBA" id="ARBA00022989"/>
    </source>
</evidence>
<comment type="subcellular location">
    <subcellularLocation>
        <location evidence="1">Membrane</location>
        <topology evidence="1">Multi-pass membrane protein</topology>
    </subcellularLocation>
</comment>
<feature type="transmembrane region" description="Helical" evidence="6">
    <location>
        <begin position="46"/>
        <end position="67"/>
    </location>
</feature>
<sequence>MIPLWVISTFLVKEIQPSLYDKQMLYYTVALVGFIIAFIIPWRKIIWWFVPIFYGLNLLMLIAVEFVGKSILGAQRWIEIPGIGITVQPSEFIKVSVLMMLGHLISRTPPPKGGYGLWSFTKLSVFIIVPFLLIAKEPDLGTALVLLISGYGILFIIGVKWQIWAVIVTVVTLSIPTIIYPNLHDYQKKRINDFLDKPSYHVQQALIAIGSGGLDGNAKEDATQTQLKFLPISTSDFIFAYLGERLGFIGMVSVVLLYIFLILHLMFISWLHQDDQLIQVFATGTAFLFFIYMCVNIYMIIGLAPVVGLPLPMFSHGGTSFIIFAIIFGILQNLLAFKDFLKYNSDHKTFLISKDRLK</sequence>
<dbReference type="InterPro" id="IPR001182">
    <property type="entry name" value="FtsW/RodA"/>
</dbReference>
<keyword evidence="3" id="KW-0133">Cell shape</keyword>
<evidence type="ECO:0000256" key="6">
    <source>
        <dbReference type="SAM" id="Phobius"/>
    </source>
</evidence>
<evidence type="ECO:0000256" key="5">
    <source>
        <dbReference type="ARBA" id="ARBA00023136"/>
    </source>
</evidence>
<feature type="transmembrane region" description="Helical" evidence="6">
    <location>
        <begin position="164"/>
        <end position="183"/>
    </location>
</feature>
<proteinExistence type="predicted"/>
<evidence type="ECO:0000256" key="3">
    <source>
        <dbReference type="ARBA" id="ARBA00022960"/>
    </source>
</evidence>
<feature type="transmembrane region" description="Helical" evidence="6">
    <location>
        <begin position="280"/>
        <end position="301"/>
    </location>
</feature>
<accession>A0A1W1EIP9</accession>
<evidence type="ECO:0000313" key="7">
    <source>
        <dbReference type="EMBL" id="SHO80734.1"/>
    </source>
</evidence>
<dbReference type="PANTHER" id="PTHR30474:SF1">
    <property type="entry name" value="PEPTIDOGLYCAN GLYCOSYLTRANSFERASE MRDB"/>
    <property type="match status" value="1"/>
</dbReference>
<feature type="transmembrane region" description="Helical" evidence="6">
    <location>
        <begin position="313"/>
        <end position="335"/>
    </location>
</feature>
<dbReference type="PANTHER" id="PTHR30474">
    <property type="entry name" value="CELL CYCLE PROTEIN"/>
    <property type="match status" value="1"/>
</dbReference>
<dbReference type="Pfam" id="PF01098">
    <property type="entry name" value="FTSW_RODA_SPOVE"/>
    <property type="match status" value="1"/>
</dbReference>
<name>A0A1W1EIP9_9ZZZZ</name>
<feature type="transmembrane region" description="Helical" evidence="6">
    <location>
        <begin position="140"/>
        <end position="157"/>
    </location>
</feature>
<dbReference type="GO" id="GO:0051301">
    <property type="term" value="P:cell division"/>
    <property type="evidence" value="ECO:0007669"/>
    <property type="project" value="InterPro"/>
</dbReference>
<dbReference type="GO" id="GO:0015648">
    <property type="term" value="F:lipid-linked peptidoglycan transporter activity"/>
    <property type="evidence" value="ECO:0007669"/>
    <property type="project" value="TreeGrafter"/>
</dbReference>
<evidence type="ECO:0000256" key="1">
    <source>
        <dbReference type="ARBA" id="ARBA00004141"/>
    </source>
</evidence>
<keyword evidence="2 6" id="KW-0812">Transmembrane</keyword>
<keyword evidence="4 6" id="KW-1133">Transmembrane helix</keyword>
<dbReference type="GO" id="GO:0008360">
    <property type="term" value="P:regulation of cell shape"/>
    <property type="evidence" value="ECO:0007669"/>
    <property type="project" value="UniProtKB-KW"/>
</dbReference>
<protein>
    <submittedName>
        <fullName evidence="7">RodA protein homolog</fullName>
    </submittedName>
</protein>
<evidence type="ECO:0000256" key="2">
    <source>
        <dbReference type="ARBA" id="ARBA00022692"/>
    </source>
</evidence>
<dbReference type="EMBL" id="FRYL01000019">
    <property type="protein sequence ID" value="SHO80734.1"/>
    <property type="molecule type" value="Genomic_DNA"/>
</dbReference>
<organism evidence="7">
    <name type="scientific">hydrothermal vent metagenome</name>
    <dbReference type="NCBI Taxonomy" id="652676"/>
    <lineage>
        <taxon>unclassified sequences</taxon>
        <taxon>metagenomes</taxon>
        <taxon>ecological metagenomes</taxon>
    </lineage>
</organism>
<keyword evidence="5 6" id="KW-0472">Membrane</keyword>
<feature type="transmembrane region" description="Helical" evidence="6">
    <location>
        <begin position="24"/>
        <end position="40"/>
    </location>
</feature>
<feature type="transmembrane region" description="Helical" evidence="6">
    <location>
        <begin position="115"/>
        <end position="134"/>
    </location>
</feature>
<gene>
    <name evidence="7" type="ORF">MNB_SV-15-993</name>
</gene>
<dbReference type="GO" id="GO:0005886">
    <property type="term" value="C:plasma membrane"/>
    <property type="evidence" value="ECO:0007669"/>
    <property type="project" value="TreeGrafter"/>
</dbReference>
<reference evidence="7" key="1">
    <citation type="submission" date="2016-10" db="EMBL/GenBank/DDBJ databases">
        <authorList>
            <person name="de Groot N.N."/>
        </authorList>
    </citation>
    <scope>NUCLEOTIDE SEQUENCE</scope>
</reference>
<dbReference type="AlphaFoldDB" id="A0A1W1EIP9"/>